<dbReference type="Gene3D" id="3.30.110.170">
    <property type="entry name" value="Protein of unknown function (DUF541), domain 1"/>
    <property type="match status" value="1"/>
</dbReference>
<keyword evidence="3" id="KW-1185">Reference proteome</keyword>
<feature type="signal peptide" evidence="1">
    <location>
        <begin position="1"/>
        <end position="19"/>
    </location>
</feature>
<dbReference type="EMBL" id="FWXD01000011">
    <property type="protein sequence ID" value="SMC25233.1"/>
    <property type="molecule type" value="Genomic_DNA"/>
</dbReference>
<dbReference type="GO" id="GO:0006974">
    <property type="term" value="P:DNA damage response"/>
    <property type="evidence" value="ECO:0007669"/>
    <property type="project" value="TreeGrafter"/>
</dbReference>
<proteinExistence type="predicted"/>
<dbReference type="AlphaFoldDB" id="A0A1W1XMQ4"/>
<accession>A0A1W1XMQ4</accession>
<feature type="chain" id="PRO_5013026356" evidence="1">
    <location>
        <begin position="20"/>
        <end position="234"/>
    </location>
</feature>
<dbReference type="STRING" id="1121001.SAMN02745857_02085"/>
<evidence type="ECO:0000313" key="3">
    <source>
        <dbReference type="Proteomes" id="UP000192761"/>
    </source>
</evidence>
<protein>
    <submittedName>
        <fullName evidence="2">Predicted secreted protein</fullName>
    </submittedName>
</protein>
<evidence type="ECO:0000256" key="1">
    <source>
        <dbReference type="SAM" id="SignalP"/>
    </source>
</evidence>
<reference evidence="2 3" key="1">
    <citation type="submission" date="2017-04" db="EMBL/GenBank/DDBJ databases">
        <authorList>
            <person name="Afonso C.L."/>
            <person name="Miller P.J."/>
            <person name="Scott M.A."/>
            <person name="Spackman E."/>
            <person name="Goraichik I."/>
            <person name="Dimitrov K.M."/>
            <person name="Suarez D.L."/>
            <person name="Swayne D.E."/>
        </authorList>
    </citation>
    <scope>NUCLEOTIDE SEQUENCE [LARGE SCALE GENOMIC DNA]</scope>
    <source>
        <strain evidence="2 3">DSM 23236</strain>
    </source>
</reference>
<keyword evidence="1" id="KW-0732">Signal</keyword>
<dbReference type="Gene3D" id="3.30.70.2970">
    <property type="entry name" value="Protein of unknown function (DUF541), domain 2"/>
    <property type="match status" value="1"/>
</dbReference>
<dbReference type="InterPro" id="IPR007497">
    <property type="entry name" value="SIMPL/DUF541"/>
</dbReference>
<dbReference type="PANTHER" id="PTHR34387:SF1">
    <property type="entry name" value="PERIPLASMIC IMMUNOGENIC PROTEIN"/>
    <property type="match status" value="1"/>
</dbReference>
<dbReference type="RefSeq" id="WP_176216882.1">
    <property type="nucleotide sequence ID" value="NZ_FWXD01000011.1"/>
</dbReference>
<organism evidence="2 3">
    <name type="scientific">Andreprevotia lacus DSM 23236</name>
    <dbReference type="NCBI Taxonomy" id="1121001"/>
    <lineage>
        <taxon>Bacteria</taxon>
        <taxon>Pseudomonadati</taxon>
        <taxon>Pseudomonadota</taxon>
        <taxon>Betaproteobacteria</taxon>
        <taxon>Neisseriales</taxon>
        <taxon>Chitinibacteraceae</taxon>
        <taxon>Andreprevotia</taxon>
    </lineage>
</organism>
<dbReference type="Pfam" id="PF04402">
    <property type="entry name" value="SIMPL"/>
    <property type="match status" value="1"/>
</dbReference>
<evidence type="ECO:0000313" key="2">
    <source>
        <dbReference type="EMBL" id="SMC25233.1"/>
    </source>
</evidence>
<sequence>MQRLIASLFVATLATTAWAETLNYNVVNLEANASREVGNDIAYATLFVELTEADPTKLADRVNQPLAQAIKIVKQVPVVQSGGTGYSTYPVYDNKTGKQQGWRGRGELRLSSRDFAALSRVLGQLQSANGGPGLQLADVRYGVSEQQRDQVENELIEESLKAFRQRADLIRKTMAGQSWKVVNINVNTGPAPQPVPVMQRTFKAAAMAADSAPALEGGESRVSVSVNGSVQINE</sequence>
<gene>
    <name evidence="2" type="ORF">SAMN02745857_02085</name>
</gene>
<dbReference type="InterPro" id="IPR052022">
    <property type="entry name" value="26kDa_periplasmic_antigen"/>
</dbReference>
<dbReference type="Proteomes" id="UP000192761">
    <property type="component" value="Unassembled WGS sequence"/>
</dbReference>
<dbReference type="PANTHER" id="PTHR34387">
    <property type="entry name" value="SLR1258 PROTEIN"/>
    <property type="match status" value="1"/>
</dbReference>
<name>A0A1W1XMQ4_9NEIS</name>